<reference evidence="6" key="1">
    <citation type="submission" date="2021-11" db="EMBL/GenBank/DDBJ databases">
        <authorList>
            <person name="Bulgarelli D."/>
        </authorList>
    </citation>
    <scope>NUCLEOTIDE SEQUENCE</scope>
    <source>
        <strain evidence="6">Bi133</strain>
    </source>
</reference>
<name>A0A9W4KS43_9BACI</name>
<sequence>MCNKIIYYIPPVTPISSPVMAAEHLFLSQPNISKSIKDLEKELDVKLLTRTTRKIELTDTGKLLYQYGQRISQSIEHFYDELDDIKNSKKGNIKMGIFSTLGTDIFSELMALFHKEYPLITVRFVEDGALHLKNTLLQGELDLVVMPLPIDDEFESIPFMKGNLCLVVHQNHRLADQETVMWEDLKEESFIIFREGYQVHELIMQACKLNGFEPNVICETSQWKFIMEMVSFNQGITILPQSDLEQIDVSEGKIKVIHLNPSINWQIGIAWKKDSYLSNATRTWIEFIKTKLEGSRKDQ</sequence>
<protein>
    <submittedName>
        <fullName evidence="6">HTH-type transcriptional regulator CynR</fullName>
    </submittedName>
</protein>
<dbReference type="Pfam" id="PF03466">
    <property type="entry name" value="LysR_substrate"/>
    <property type="match status" value="1"/>
</dbReference>
<dbReference type="Proteomes" id="UP000789326">
    <property type="component" value="Unassembled WGS sequence"/>
</dbReference>
<dbReference type="CDD" id="cd08438">
    <property type="entry name" value="PBP2_CidR"/>
    <property type="match status" value="1"/>
</dbReference>
<dbReference type="InterPro" id="IPR036390">
    <property type="entry name" value="WH_DNA-bd_sf"/>
</dbReference>
<dbReference type="PANTHER" id="PTHR30419">
    <property type="entry name" value="HTH-TYPE TRANSCRIPTIONAL REGULATOR YBHD"/>
    <property type="match status" value="1"/>
</dbReference>
<evidence type="ECO:0000256" key="1">
    <source>
        <dbReference type="ARBA" id="ARBA00009437"/>
    </source>
</evidence>
<dbReference type="GO" id="GO:0005829">
    <property type="term" value="C:cytosol"/>
    <property type="evidence" value="ECO:0007669"/>
    <property type="project" value="TreeGrafter"/>
</dbReference>
<dbReference type="GO" id="GO:0003700">
    <property type="term" value="F:DNA-binding transcription factor activity"/>
    <property type="evidence" value="ECO:0007669"/>
    <property type="project" value="InterPro"/>
</dbReference>
<evidence type="ECO:0000256" key="2">
    <source>
        <dbReference type="ARBA" id="ARBA00023015"/>
    </source>
</evidence>
<dbReference type="GO" id="GO:0003677">
    <property type="term" value="F:DNA binding"/>
    <property type="evidence" value="ECO:0007669"/>
    <property type="project" value="UniProtKB-KW"/>
</dbReference>
<dbReference type="Pfam" id="PF00126">
    <property type="entry name" value="HTH_1"/>
    <property type="match status" value="1"/>
</dbReference>
<comment type="similarity">
    <text evidence="1">Belongs to the LysR transcriptional regulatory family.</text>
</comment>
<dbReference type="Gene3D" id="1.10.10.10">
    <property type="entry name" value="Winged helix-like DNA-binding domain superfamily/Winged helix DNA-binding domain"/>
    <property type="match status" value="1"/>
</dbReference>
<evidence type="ECO:0000256" key="3">
    <source>
        <dbReference type="ARBA" id="ARBA00023125"/>
    </source>
</evidence>
<accession>A0A9W4KS43</accession>
<dbReference type="Gene3D" id="3.40.190.290">
    <property type="match status" value="1"/>
</dbReference>
<dbReference type="SUPFAM" id="SSF53850">
    <property type="entry name" value="Periplasmic binding protein-like II"/>
    <property type="match status" value="1"/>
</dbReference>
<dbReference type="InterPro" id="IPR005119">
    <property type="entry name" value="LysR_subst-bd"/>
</dbReference>
<dbReference type="PANTHER" id="PTHR30419:SF8">
    <property type="entry name" value="NITROGEN ASSIMILATION TRANSCRIPTIONAL ACTIVATOR-RELATED"/>
    <property type="match status" value="1"/>
</dbReference>
<proteinExistence type="inferred from homology"/>
<evidence type="ECO:0000259" key="5">
    <source>
        <dbReference type="PROSITE" id="PS50931"/>
    </source>
</evidence>
<dbReference type="InterPro" id="IPR050950">
    <property type="entry name" value="HTH-type_LysR_regulators"/>
</dbReference>
<dbReference type="InterPro" id="IPR036388">
    <property type="entry name" value="WH-like_DNA-bd_sf"/>
</dbReference>
<evidence type="ECO:0000256" key="4">
    <source>
        <dbReference type="ARBA" id="ARBA00023163"/>
    </source>
</evidence>
<organism evidence="6 7">
    <name type="scientific">Peribacillus simplex</name>
    <dbReference type="NCBI Taxonomy" id="1478"/>
    <lineage>
        <taxon>Bacteria</taxon>
        <taxon>Bacillati</taxon>
        <taxon>Bacillota</taxon>
        <taxon>Bacilli</taxon>
        <taxon>Bacillales</taxon>
        <taxon>Bacillaceae</taxon>
        <taxon>Peribacillus</taxon>
    </lineage>
</organism>
<gene>
    <name evidence="6" type="primary">cynR_2</name>
    <name evidence="6" type="ORF">SRABI133_00849</name>
</gene>
<dbReference type="EMBL" id="CAKKMG010000006">
    <property type="protein sequence ID" value="CAH0156821.1"/>
    <property type="molecule type" value="Genomic_DNA"/>
</dbReference>
<dbReference type="RefSeq" id="WP_230300860.1">
    <property type="nucleotide sequence ID" value="NZ_CAKKMG010000006.1"/>
</dbReference>
<dbReference type="AlphaFoldDB" id="A0A9W4KS43"/>
<keyword evidence="2" id="KW-0805">Transcription regulation</keyword>
<evidence type="ECO:0000313" key="6">
    <source>
        <dbReference type="EMBL" id="CAH0156821.1"/>
    </source>
</evidence>
<keyword evidence="4" id="KW-0804">Transcription</keyword>
<dbReference type="FunFam" id="1.10.10.10:FF:000001">
    <property type="entry name" value="LysR family transcriptional regulator"/>
    <property type="match status" value="1"/>
</dbReference>
<dbReference type="SUPFAM" id="SSF46785">
    <property type="entry name" value="Winged helix' DNA-binding domain"/>
    <property type="match status" value="1"/>
</dbReference>
<dbReference type="InterPro" id="IPR000847">
    <property type="entry name" value="LysR_HTH_N"/>
</dbReference>
<dbReference type="PROSITE" id="PS50931">
    <property type="entry name" value="HTH_LYSR"/>
    <property type="match status" value="1"/>
</dbReference>
<comment type="caution">
    <text evidence="6">The sequence shown here is derived from an EMBL/GenBank/DDBJ whole genome shotgun (WGS) entry which is preliminary data.</text>
</comment>
<evidence type="ECO:0000313" key="7">
    <source>
        <dbReference type="Proteomes" id="UP000789326"/>
    </source>
</evidence>
<feature type="domain" description="HTH lysR-type" evidence="5">
    <location>
        <begin position="21"/>
        <end position="58"/>
    </location>
</feature>
<keyword evidence="3" id="KW-0238">DNA-binding</keyword>